<feature type="compositionally biased region" description="Pro residues" evidence="3">
    <location>
        <begin position="64"/>
        <end position="73"/>
    </location>
</feature>
<evidence type="ECO:0000259" key="5">
    <source>
        <dbReference type="Pfam" id="PF05175"/>
    </source>
</evidence>
<dbReference type="SUPFAM" id="SSF53098">
    <property type="entry name" value="Ribonuclease H-like"/>
    <property type="match status" value="1"/>
</dbReference>
<dbReference type="Pfam" id="PF05175">
    <property type="entry name" value="MTS"/>
    <property type="match status" value="1"/>
</dbReference>
<sequence>MTDVTGSYFKRADRRSHQVETLQLGNAFTNPSSGKIDQQRKILEELERQKKILSKSSGGSSTPPTTPTPPPAPADIDSSLATLSSNQRAALIMASKTSYGYFIPQDSSFGNLILPVIPRLAPPPSTSTAVLPVQLESLLQDIQAFQEPKILLEQYPTSPHIASRILYTAESTFNDIAGRSIADLGSGCGMLSIGAALMDAASVTGFELDPSAAQVALDNLEGFELETPVDFVLIDITQLFENLPEKKRFDTVIMNPPFGTKKNKGMDMIFLRTALGLASNAVYSLHKISTRDHIMKKSKEWDVNMEVLAELRYDLPQTYRHHKHKKIPSTSKHYEPQKFNYFYVMDFEATCLSNTTIEPQEIIEIPVLAINGKTFEVEETFHNYVKPHC</sequence>
<evidence type="ECO:0000259" key="4">
    <source>
        <dbReference type="Pfam" id="PF00929"/>
    </source>
</evidence>
<feature type="domain" description="Methyltransferase small" evidence="5">
    <location>
        <begin position="172"/>
        <end position="265"/>
    </location>
</feature>
<name>A0A7R8CEY0_LEPSM</name>
<protein>
    <recommendedName>
        <fullName evidence="2">Methyltransferase-like protein 5</fullName>
    </recommendedName>
</protein>
<dbReference type="GO" id="GO:0003676">
    <property type="term" value="F:nucleic acid binding"/>
    <property type="evidence" value="ECO:0007669"/>
    <property type="project" value="InterPro"/>
</dbReference>
<keyword evidence="7" id="KW-1185">Reference proteome</keyword>
<dbReference type="SUPFAM" id="SSF53335">
    <property type="entry name" value="S-adenosyl-L-methionine-dependent methyltransferases"/>
    <property type="match status" value="1"/>
</dbReference>
<dbReference type="Pfam" id="PF15925">
    <property type="entry name" value="SOSSC"/>
    <property type="match status" value="1"/>
</dbReference>
<dbReference type="InterPro" id="IPR002052">
    <property type="entry name" value="DNA_methylase_N6_adenine_CS"/>
</dbReference>
<dbReference type="PANTHER" id="PTHR23290">
    <property type="entry name" value="RRNA N6-ADENOSINE-METHYLTRANSFERASE METTL5"/>
    <property type="match status" value="1"/>
</dbReference>
<dbReference type="GO" id="GO:0008988">
    <property type="term" value="F:rRNA (adenine-N6-)-methyltransferase activity"/>
    <property type="evidence" value="ECO:0007669"/>
    <property type="project" value="TreeGrafter"/>
</dbReference>
<dbReference type="Pfam" id="PF00929">
    <property type="entry name" value="RNase_T"/>
    <property type="match status" value="1"/>
</dbReference>
<dbReference type="AlphaFoldDB" id="A0A7R8CEY0"/>
<dbReference type="InterPro" id="IPR007848">
    <property type="entry name" value="Small_mtfrase_dom"/>
</dbReference>
<evidence type="ECO:0000256" key="3">
    <source>
        <dbReference type="SAM" id="MobiDB-lite"/>
    </source>
</evidence>
<feature type="region of interest" description="Disordered" evidence="3">
    <location>
        <begin position="48"/>
        <end position="78"/>
    </location>
</feature>
<dbReference type="Gene3D" id="3.40.50.150">
    <property type="entry name" value="Vaccinia Virus protein VP39"/>
    <property type="match status" value="1"/>
</dbReference>
<keyword evidence="6" id="KW-0489">Methyltransferase</keyword>
<dbReference type="PROSITE" id="PS00092">
    <property type="entry name" value="N6_MTASE"/>
    <property type="match status" value="1"/>
</dbReference>
<dbReference type="InterPro" id="IPR051720">
    <property type="entry name" value="rRNA_MeTrfase/Polyamine_Synth"/>
</dbReference>
<dbReference type="OrthoDB" id="419617at2759"/>
<reference evidence="6" key="1">
    <citation type="submission" date="2021-02" db="EMBL/GenBank/DDBJ databases">
        <authorList>
            <person name="Bekaert M."/>
        </authorList>
    </citation>
    <scope>NUCLEOTIDE SEQUENCE</scope>
    <source>
        <strain evidence="6">IoA-00</strain>
    </source>
</reference>
<dbReference type="PANTHER" id="PTHR23290:SF0">
    <property type="entry name" value="RRNA N6-ADENOSINE-METHYLTRANSFERASE METTL5"/>
    <property type="match status" value="1"/>
</dbReference>
<keyword evidence="6" id="KW-0808">Transferase</keyword>
<accession>A0A7R8CEY0</accession>
<dbReference type="GO" id="GO:0006281">
    <property type="term" value="P:DNA repair"/>
    <property type="evidence" value="ECO:0007669"/>
    <property type="project" value="InterPro"/>
</dbReference>
<organism evidence="6 7">
    <name type="scientific">Lepeophtheirus salmonis</name>
    <name type="common">Salmon louse</name>
    <name type="synonym">Caligus salmonis</name>
    <dbReference type="NCBI Taxonomy" id="72036"/>
    <lineage>
        <taxon>Eukaryota</taxon>
        <taxon>Metazoa</taxon>
        <taxon>Ecdysozoa</taxon>
        <taxon>Arthropoda</taxon>
        <taxon>Crustacea</taxon>
        <taxon>Multicrustacea</taxon>
        <taxon>Hexanauplia</taxon>
        <taxon>Copepoda</taxon>
        <taxon>Siphonostomatoida</taxon>
        <taxon>Caligidae</taxon>
        <taxon>Lepeophtheirus</taxon>
    </lineage>
</organism>
<evidence type="ECO:0000313" key="7">
    <source>
        <dbReference type="Proteomes" id="UP000675881"/>
    </source>
</evidence>
<dbReference type="EMBL" id="HG994590">
    <property type="protein sequence ID" value="CAF2801201.1"/>
    <property type="molecule type" value="Genomic_DNA"/>
</dbReference>
<dbReference type="InterPro" id="IPR031821">
    <property type="entry name" value="SOSSC"/>
</dbReference>
<dbReference type="CDD" id="cd02440">
    <property type="entry name" value="AdoMet_MTases"/>
    <property type="match status" value="1"/>
</dbReference>
<dbReference type="InterPro" id="IPR013520">
    <property type="entry name" value="Ribonucl_H"/>
</dbReference>
<feature type="domain" description="Exonuclease" evidence="4">
    <location>
        <begin position="344"/>
        <end position="388"/>
    </location>
</feature>
<evidence type="ECO:0000256" key="2">
    <source>
        <dbReference type="ARBA" id="ARBA00041374"/>
    </source>
</evidence>
<feature type="compositionally biased region" description="Low complexity" evidence="3">
    <location>
        <begin position="54"/>
        <end position="63"/>
    </location>
</feature>
<proteinExistence type="inferred from homology"/>
<dbReference type="InterPro" id="IPR036397">
    <property type="entry name" value="RNaseH_sf"/>
</dbReference>
<dbReference type="Gene3D" id="3.30.420.10">
    <property type="entry name" value="Ribonuclease H-like superfamily/Ribonuclease H"/>
    <property type="match status" value="1"/>
</dbReference>
<evidence type="ECO:0000313" key="6">
    <source>
        <dbReference type="EMBL" id="CAF2801201.1"/>
    </source>
</evidence>
<dbReference type="InterPro" id="IPR029063">
    <property type="entry name" value="SAM-dependent_MTases_sf"/>
</dbReference>
<evidence type="ECO:0000256" key="1">
    <source>
        <dbReference type="ARBA" id="ARBA00009741"/>
    </source>
</evidence>
<gene>
    <name evidence="6" type="ORF">LSAA_3100</name>
</gene>
<dbReference type="Proteomes" id="UP000675881">
    <property type="component" value="Chromosome 11"/>
</dbReference>
<dbReference type="GO" id="GO:0070876">
    <property type="term" value="C:SOSS complex"/>
    <property type="evidence" value="ECO:0007669"/>
    <property type="project" value="InterPro"/>
</dbReference>
<dbReference type="InterPro" id="IPR012337">
    <property type="entry name" value="RNaseH-like_sf"/>
</dbReference>
<comment type="similarity">
    <text evidence="1">Belongs to the methyltransferase superfamily. PrmA family.</text>
</comment>